<gene>
    <name evidence="2" type="ORF">CYMTET_16387</name>
</gene>
<sequence length="74" mass="8100">MPRQVTAREFYGEALLDAPVLVPAGSFNAEWNIRPPDDGESEDDFDEGAPEEEMPAVVDAESEESEDECVLSTP</sequence>
<feature type="compositionally biased region" description="Acidic residues" evidence="1">
    <location>
        <begin position="38"/>
        <end position="74"/>
    </location>
</feature>
<dbReference type="AlphaFoldDB" id="A0AAE0L8D2"/>
<accession>A0AAE0L8D2</accession>
<comment type="caution">
    <text evidence="2">The sequence shown here is derived from an EMBL/GenBank/DDBJ whole genome shotgun (WGS) entry which is preliminary data.</text>
</comment>
<protein>
    <submittedName>
        <fullName evidence="2">Uncharacterized protein</fullName>
    </submittedName>
</protein>
<evidence type="ECO:0000313" key="2">
    <source>
        <dbReference type="EMBL" id="KAK3275480.1"/>
    </source>
</evidence>
<proteinExistence type="predicted"/>
<evidence type="ECO:0000256" key="1">
    <source>
        <dbReference type="SAM" id="MobiDB-lite"/>
    </source>
</evidence>
<name>A0AAE0L8D2_9CHLO</name>
<reference evidence="2 3" key="1">
    <citation type="journal article" date="2015" name="Genome Biol. Evol.">
        <title>Comparative Genomics of a Bacterivorous Green Alga Reveals Evolutionary Causalities and Consequences of Phago-Mixotrophic Mode of Nutrition.</title>
        <authorList>
            <person name="Burns J.A."/>
            <person name="Paasch A."/>
            <person name="Narechania A."/>
            <person name="Kim E."/>
        </authorList>
    </citation>
    <scope>NUCLEOTIDE SEQUENCE [LARGE SCALE GENOMIC DNA]</scope>
    <source>
        <strain evidence="2 3">PLY_AMNH</strain>
    </source>
</reference>
<dbReference type="EMBL" id="LGRX02007196">
    <property type="protein sequence ID" value="KAK3275480.1"/>
    <property type="molecule type" value="Genomic_DNA"/>
</dbReference>
<evidence type="ECO:0000313" key="3">
    <source>
        <dbReference type="Proteomes" id="UP001190700"/>
    </source>
</evidence>
<dbReference type="Proteomes" id="UP001190700">
    <property type="component" value="Unassembled WGS sequence"/>
</dbReference>
<feature type="region of interest" description="Disordered" evidence="1">
    <location>
        <begin position="31"/>
        <end position="74"/>
    </location>
</feature>
<organism evidence="2 3">
    <name type="scientific">Cymbomonas tetramitiformis</name>
    <dbReference type="NCBI Taxonomy" id="36881"/>
    <lineage>
        <taxon>Eukaryota</taxon>
        <taxon>Viridiplantae</taxon>
        <taxon>Chlorophyta</taxon>
        <taxon>Pyramimonadophyceae</taxon>
        <taxon>Pyramimonadales</taxon>
        <taxon>Pyramimonadaceae</taxon>
        <taxon>Cymbomonas</taxon>
    </lineage>
</organism>
<keyword evidence="3" id="KW-1185">Reference proteome</keyword>